<dbReference type="RefSeq" id="WP_212519057.1">
    <property type="nucleotide sequence ID" value="NZ_JAGSOH010000045.1"/>
</dbReference>
<evidence type="ECO:0000313" key="1">
    <source>
        <dbReference type="EMBL" id="MBR7827915.1"/>
    </source>
</evidence>
<protein>
    <submittedName>
        <fullName evidence="1">Uncharacterized protein</fullName>
    </submittedName>
</protein>
<accession>A0A941E7U0</accession>
<organism evidence="1 2">
    <name type="scientific">Actinospica acidithermotolerans</name>
    <dbReference type="NCBI Taxonomy" id="2828514"/>
    <lineage>
        <taxon>Bacteria</taxon>
        <taxon>Bacillati</taxon>
        <taxon>Actinomycetota</taxon>
        <taxon>Actinomycetes</taxon>
        <taxon>Catenulisporales</taxon>
        <taxon>Actinospicaceae</taxon>
        <taxon>Actinospica</taxon>
    </lineage>
</organism>
<name>A0A941E7U0_9ACTN</name>
<gene>
    <name evidence="1" type="ORF">KDK95_16480</name>
</gene>
<proteinExistence type="predicted"/>
<reference evidence="1" key="1">
    <citation type="submission" date="2021-04" db="EMBL/GenBank/DDBJ databases">
        <title>Genome based classification of Actinospica acidithermotolerans sp. nov., an actinobacterium isolated from an Indonesian hot spring.</title>
        <authorList>
            <person name="Kusuma A.B."/>
            <person name="Putra K.E."/>
            <person name="Nafisah S."/>
            <person name="Loh J."/>
            <person name="Nouioui I."/>
            <person name="Goodfellow M."/>
        </authorList>
    </citation>
    <scope>NUCLEOTIDE SEQUENCE</scope>
    <source>
        <strain evidence="1">MGRD01-02</strain>
    </source>
</reference>
<dbReference type="AlphaFoldDB" id="A0A941E7U0"/>
<keyword evidence="2" id="KW-1185">Reference proteome</keyword>
<evidence type="ECO:0000313" key="2">
    <source>
        <dbReference type="Proteomes" id="UP000676325"/>
    </source>
</evidence>
<sequence>MRTYPGTAATLIRPLTRLLDRPDDRNDALSLLRLIGPEAAPEATAPILQLASNTETPIADRALACLIEWEDPRALQLLAQEIAARPLALQAAFDHTRDPYRAPIRFDQHLLEAIRQRLCDLAVPTGGSPSGLIERLQGHNEPIYLAGILRAWGPGAAGAQAELAKLLPHHPIQAADALAALAHLSPDSLERLREAPGSGTIADRLAIGRALQILTGETTALREAVIVGLGRQRAELAAAAIAAMELPGPDTELGANLDRALRASTAAGRTKPDVEARLHAAHAHWQHTGDTDLVLPAVRSTLDWAAEHDHTQWTAVAAADVAAHLAADAQNLLPDLERLLSHPTTCPAAAHALLRINPQRWGGESRHELAAYLTEAIENGTSFPAQHRAVDVLAHLSTPLPPPIQARLHALAERERRILSAGLETASVRSDDNLRRAIQRLISAPHTRGNSE</sequence>
<dbReference type="EMBL" id="JAGSOH010000045">
    <property type="protein sequence ID" value="MBR7827915.1"/>
    <property type="molecule type" value="Genomic_DNA"/>
</dbReference>
<dbReference type="Proteomes" id="UP000676325">
    <property type="component" value="Unassembled WGS sequence"/>
</dbReference>
<comment type="caution">
    <text evidence="1">The sequence shown here is derived from an EMBL/GenBank/DDBJ whole genome shotgun (WGS) entry which is preliminary data.</text>
</comment>